<reference evidence="1" key="1">
    <citation type="journal article" date="2024" name="J. Gen. Virol.">
        <title>Novel phages of Pseudomonas syringae unveil numerous potential auxiliary metabolic genes.</title>
        <authorList>
            <person name="Feltin C."/>
            <person name="Garneau J.R."/>
            <person name="Morris C.E."/>
            <person name="Berard A."/>
            <person name="Torres-Barcelo C."/>
        </authorList>
    </citation>
    <scope>NUCLEOTIDE SEQUENCE</scope>
</reference>
<organism evidence="1">
    <name type="scientific">Pseudomonas phage Pyxpy01</name>
    <dbReference type="NCBI Taxonomy" id="3138546"/>
    <lineage>
        <taxon>Viruses</taxon>
    </lineage>
</organism>
<name>A0AAU6VZG4_9VIRU</name>
<evidence type="ECO:0008006" key="2">
    <source>
        <dbReference type="Google" id="ProtNLM"/>
    </source>
</evidence>
<accession>A0AAU6VZG4</accession>
<evidence type="ECO:0000313" key="1">
    <source>
        <dbReference type="EMBL" id="XAI69329.1"/>
    </source>
</evidence>
<proteinExistence type="predicted"/>
<sequence>MLNYICAILLSIVIGVSGFAYYEHQQLLKMAAEVGTYKIAAETNLKAKEDADKSCLVTVESLNGYYKQQVELGSSQKTTGDAILSLPTLTIKEKANAAPTKPQSFADDDRLSPDVMRLLDTAYCYGDKDSCATSTK</sequence>
<protein>
    <recommendedName>
        <fullName evidence="2">I-spanin</fullName>
    </recommendedName>
</protein>
<dbReference type="EMBL" id="PP179310">
    <property type="protein sequence ID" value="XAI69329.1"/>
    <property type="molecule type" value="Genomic_DNA"/>
</dbReference>
<gene>
    <name evidence="1" type="ORF">Pyxpy01_00031</name>
</gene>